<organism evidence="1 2">
    <name type="scientific">Bacillus cytotoxicus (strain DSM 22905 / CIP 110041 / 391-98 / NVH 391-98)</name>
    <dbReference type="NCBI Taxonomy" id="315749"/>
    <lineage>
        <taxon>Bacteria</taxon>
        <taxon>Bacillati</taxon>
        <taxon>Bacillota</taxon>
        <taxon>Bacilli</taxon>
        <taxon>Bacillales</taxon>
        <taxon>Bacillaceae</taxon>
        <taxon>Bacillus</taxon>
        <taxon>Bacillus cereus group</taxon>
    </lineage>
</organism>
<dbReference type="STRING" id="315749.Bcer98_0756"/>
<gene>
    <name evidence="1" type="ordered locus">Bcer98_0756</name>
</gene>
<reference evidence="1 2" key="1">
    <citation type="journal article" date="2008" name="Chem. Biol. Interact.">
        <title>Extending the Bacillus cereus group genomics to putative food-borne pathogens of different toxicity.</title>
        <authorList>
            <person name="Lapidus A."/>
            <person name="Goltsman E."/>
            <person name="Auger S."/>
            <person name="Galleron N."/>
            <person name="Segurens B."/>
            <person name="Dossat C."/>
            <person name="Land M.L."/>
            <person name="Broussolle V."/>
            <person name="Brillard J."/>
            <person name="Guinebretiere M.H."/>
            <person name="Sanchis V."/>
            <person name="Nguen-The C."/>
            <person name="Lereclus D."/>
            <person name="Richardson P."/>
            <person name="Wincker P."/>
            <person name="Weissenbach J."/>
            <person name="Ehrlich S.D."/>
            <person name="Sorokin A."/>
        </authorList>
    </citation>
    <scope>NUCLEOTIDE SEQUENCE [LARGE SCALE GENOMIC DNA]</scope>
    <source>
        <strain evidence="2">DSM 22905 / CIP 110041 / 391-98 / NVH 391-98</strain>
    </source>
</reference>
<proteinExistence type="predicted"/>
<dbReference type="AlphaFoldDB" id="A7GLT8"/>
<dbReference type="KEGG" id="bcy:Bcer98_0756"/>
<keyword evidence="2" id="KW-1185">Reference proteome</keyword>
<protein>
    <submittedName>
        <fullName evidence="1">Uncharacterized protein</fullName>
    </submittedName>
</protein>
<evidence type="ECO:0000313" key="1">
    <source>
        <dbReference type="EMBL" id="ABS21096.1"/>
    </source>
</evidence>
<evidence type="ECO:0000313" key="2">
    <source>
        <dbReference type="Proteomes" id="UP000002300"/>
    </source>
</evidence>
<name>A7GLT8_BACCN</name>
<accession>A7GLT8</accession>
<dbReference type="Proteomes" id="UP000002300">
    <property type="component" value="Chromosome"/>
</dbReference>
<dbReference type="OrthoDB" id="9978143at2"/>
<dbReference type="HOGENOM" id="CLU_722899_0_0_9"/>
<sequence>MGIERLQEEIVTEEIENLRSLVRSVKKEASIFLLENKYGQGNLLSQTIFQIAALIENLPEKKSIIEDLVNVKQYSSMVHEETFINLAEKYKIDMHFDEPLKLIVTKCYCSLPLEKFNKMCVIASVNKEKQYEVLRGKMIEKTLEFDEQDKRDIETAMGNLVEAGRNYIINLEKVNDDIIMTAHFETRTRTFTTIKSGKTIATINVKPTTRASAKYNIKENRISLRYGTSNKIRNAMLESFGQVFFKDNNHFKGDSYQIYKLDDVKNDDFSIRIDEELQDKVLSANIIEETLKFNLEDNEVVLVVKSKDVEETLELLSNEHVQLKAQPRESVVIQIKIKDGEQQDKIKTLKVKISSNSKIHFDPRYTEIVHKCLQNWGIEIGS</sequence>
<dbReference type="RefSeq" id="WP_011983850.1">
    <property type="nucleotide sequence ID" value="NC_009674.1"/>
</dbReference>
<dbReference type="EMBL" id="CP000764">
    <property type="protein sequence ID" value="ABS21096.1"/>
    <property type="molecule type" value="Genomic_DNA"/>
</dbReference>
<dbReference type="GeneID" id="33896128"/>